<dbReference type="CDD" id="cd22191">
    <property type="entry name" value="DPBB_RlpA_EXP_N-like"/>
    <property type="match status" value="1"/>
</dbReference>
<dbReference type="Pfam" id="PF03330">
    <property type="entry name" value="DPBB_1"/>
    <property type="match status" value="1"/>
</dbReference>
<dbReference type="InterPro" id="IPR051477">
    <property type="entry name" value="Expansin_CellWall"/>
</dbReference>
<evidence type="ECO:0000259" key="3">
    <source>
        <dbReference type="Pfam" id="PF03330"/>
    </source>
</evidence>
<evidence type="ECO:0000256" key="2">
    <source>
        <dbReference type="SAM" id="SignalP"/>
    </source>
</evidence>
<dbReference type="PANTHER" id="PTHR31836">
    <property type="match status" value="1"/>
</dbReference>
<feature type="domain" description="RlpA-like protein double-psi beta-barrel" evidence="3">
    <location>
        <begin position="81"/>
        <end position="128"/>
    </location>
</feature>
<feature type="chain" id="PRO_5021411640" description="RlpA-like protein double-psi beta-barrel domain-containing protein" evidence="2">
    <location>
        <begin position="29"/>
        <end position="134"/>
    </location>
</feature>
<dbReference type="EMBL" id="PHWZ01000068">
    <property type="protein sequence ID" value="TEY74894.1"/>
    <property type="molecule type" value="Genomic_DNA"/>
</dbReference>
<dbReference type="InterPro" id="IPR009009">
    <property type="entry name" value="RlpA-like_DPBB"/>
</dbReference>
<dbReference type="SUPFAM" id="SSF50685">
    <property type="entry name" value="Barwin-like endoglucanases"/>
    <property type="match status" value="1"/>
</dbReference>
<dbReference type="InterPro" id="IPR036908">
    <property type="entry name" value="RlpA-like_sf"/>
</dbReference>
<keyword evidence="5" id="KW-1185">Reference proteome</keyword>
<proteinExistence type="predicted"/>
<evidence type="ECO:0000256" key="1">
    <source>
        <dbReference type="ARBA" id="ARBA00022729"/>
    </source>
</evidence>
<comment type="caution">
    <text evidence="4">The sequence shown here is derived from an EMBL/GenBank/DDBJ whole genome shotgun (WGS) entry which is preliminary data.</text>
</comment>
<dbReference type="STRING" id="38488.A0A4Y8D9C3"/>
<dbReference type="AlphaFoldDB" id="A0A4Y8D9C3"/>
<gene>
    <name evidence="4" type="ORF">BOTCAL_0068g00210</name>
</gene>
<feature type="signal peptide" evidence="2">
    <location>
        <begin position="1"/>
        <end position="28"/>
    </location>
</feature>
<dbReference type="Gene3D" id="2.40.40.10">
    <property type="entry name" value="RlpA-like domain"/>
    <property type="match status" value="1"/>
</dbReference>
<name>A0A4Y8D9C3_9HELO</name>
<dbReference type="OrthoDB" id="623670at2759"/>
<dbReference type="Proteomes" id="UP000297299">
    <property type="component" value="Unassembled WGS sequence"/>
</dbReference>
<accession>A0A4Y8D9C3</accession>
<keyword evidence="1 2" id="KW-0732">Signal</keyword>
<evidence type="ECO:0000313" key="4">
    <source>
        <dbReference type="EMBL" id="TEY74894.1"/>
    </source>
</evidence>
<evidence type="ECO:0000313" key="5">
    <source>
        <dbReference type="Proteomes" id="UP000297299"/>
    </source>
</evidence>
<organism evidence="4 5">
    <name type="scientific">Botryotinia calthae</name>
    <dbReference type="NCBI Taxonomy" id="38488"/>
    <lineage>
        <taxon>Eukaryota</taxon>
        <taxon>Fungi</taxon>
        <taxon>Dikarya</taxon>
        <taxon>Ascomycota</taxon>
        <taxon>Pezizomycotina</taxon>
        <taxon>Leotiomycetes</taxon>
        <taxon>Helotiales</taxon>
        <taxon>Sclerotiniaceae</taxon>
        <taxon>Botryotinia</taxon>
    </lineage>
</organism>
<sequence>MKFTITAVTAAIMAFAPLISAAPAPVSANEPELVRRSNSGDLTYYAVGLGACGTTNSDSELVVAMSAGLMGTQSNGNPNCGKKIKISHGGKSVTVKVVDKCMGCATYDLDLSPAAFKALAPESAGRIKGTWSFV</sequence>
<reference evidence="4 5" key="1">
    <citation type="submission" date="2017-11" db="EMBL/GenBank/DDBJ databases">
        <title>Comparative genomics of Botrytis spp.</title>
        <authorList>
            <person name="Valero-Jimenez C.A."/>
            <person name="Tapia P."/>
            <person name="Veloso J."/>
            <person name="Silva-Moreno E."/>
            <person name="Staats M."/>
            <person name="Valdes J.H."/>
            <person name="Van Kan J.A.L."/>
        </authorList>
    </citation>
    <scope>NUCLEOTIDE SEQUENCE [LARGE SCALE GENOMIC DNA]</scope>
    <source>
        <strain evidence="4 5">MUCL2830</strain>
    </source>
</reference>
<protein>
    <recommendedName>
        <fullName evidence="3">RlpA-like protein double-psi beta-barrel domain-containing protein</fullName>
    </recommendedName>
</protein>
<dbReference type="PANTHER" id="PTHR31836:SF28">
    <property type="entry name" value="SRCR DOMAIN-CONTAINING PROTEIN-RELATED"/>
    <property type="match status" value="1"/>
</dbReference>